<dbReference type="EMBL" id="JAAATY010000017">
    <property type="protein sequence ID" value="NRN68030.1"/>
    <property type="molecule type" value="Genomic_DNA"/>
</dbReference>
<reference evidence="1 2" key="1">
    <citation type="submission" date="2020-01" db="EMBL/GenBank/DDBJ databases">
        <title>Kibdelosporangium persica a novel Actinomycetes from a hot desert in Iran.</title>
        <authorList>
            <person name="Safaei N."/>
            <person name="Zaburannyi N."/>
            <person name="Mueller R."/>
            <person name="Wink J."/>
        </authorList>
    </citation>
    <scope>NUCLEOTIDE SEQUENCE [LARGE SCALE GENOMIC DNA]</scope>
    <source>
        <strain evidence="1 2">4NS15</strain>
    </source>
</reference>
<organism evidence="1 2">
    <name type="scientific">Kibdelosporangium persicum</name>
    <dbReference type="NCBI Taxonomy" id="2698649"/>
    <lineage>
        <taxon>Bacteria</taxon>
        <taxon>Bacillati</taxon>
        <taxon>Actinomycetota</taxon>
        <taxon>Actinomycetes</taxon>
        <taxon>Pseudonocardiales</taxon>
        <taxon>Pseudonocardiaceae</taxon>
        <taxon>Kibdelosporangium</taxon>
    </lineage>
</organism>
<dbReference type="Pfam" id="PF19457">
    <property type="entry name" value="DUF5994"/>
    <property type="match status" value="1"/>
</dbReference>
<dbReference type="InterPro" id="IPR046036">
    <property type="entry name" value="DUF5994"/>
</dbReference>
<accession>A0ABX2FAS5</accession>
<name>A0ABX2FAS5_9PSEU</name>
<evidence type="ECO:0000313" key="1">
    <source>
        <dbReference type="EMBL" id="NRN68030.1"/>
    </source>
</evidence>
<keyword evidence="2" id="KW-1185">Reference proteome</keyword>
<comment type="caution">
    <text evidence="1">The sequence shown here is derived from an EMBL/GenBank/DDBJ whole genome shotgun (WGS) entry which is preliminary data.</text>
</comment>
<sequence length="204" mass="21901">MDAPVSAYTELYRGYVECRQSSRGHLGWTKPVGDSGQRRSTEMASDLLVTSADVPLQHPGRELRLKIKPSSAARGPLDGGWWPWSTDPAAEFPALIMALSSWVGPARHFAYHPHDWDPAEKTLTVEGWTVHLEALHTMRPNTVALTGLNLKQIRVLLVPPATPGGVARAVLRSASGVDTTATVEDILASNGVSLGGRPATAPNV</sequence>
<protein>
    <submittedName>
        <fullName evidence="1">Uncharacterized protein</fullName>
    </submittedName>
</protein>
<dbReference type="Proteomes" id="UP000763557">
    <property type="component" value="Unassembled WGS sequence"/>
</dbReference>
<gene>
    <name evidence="1" type="ORF">GC106_52710</name>
</gene>
<evidence type="ECO:0000313" key="2">
    <source>
        <dbReference type="Proteomes" id="UP000763557"/>
    </source>
</evidence>
<proteinExistence type="predicted"/>